<sequence length="29" mass="3685">LTRIWVPQHKNYIKIMQKFLLNRQLLNIY</sequence>
<dbReference type="PaxDb" id="73239-Q7RB80"/>
<feature type="non-terminal residue" evidence="1">
    <location>
        <position position="1"/>
    </location>
</feature>
<organism evidence="1 2">
    <name type="scientific">Plasmodium yoelii yoelii</name>
    <dbReference type="NCBI Taxonomy" id="73239"/>
    <lineage>
        <taxon>Eukaryota</taxon>
        <taxon>Sar</taxon>
        <taxon>Alveolata</taxon>
        <taxon>Apicomplexa</taxon>
        <taxon>Aconoidasida</taxon>
        <taxon>Haemosporida</taxon>
        <taxon>Plasmodiidae</taxon>
        <taxon>Plasmodium</taxon>
        <taxon>Plasmodium (Vinckeia)</taxon>
    </lineage>
</organism>
<dbReference type="AlphaFoldDB" id="Q7RB80"/>
<dbReference type="Proteomes" id="UP000008553">
    <property type="component" value="Unassembled WGS sequence"/>
</dbReference>
<evidence type="ECO:0000313" key="2">
    <source>
        <dbReference type="Proteomes" id="UP000008553"/>
    </source>
</evidence>
<reference evidence="1 2" key="1">
    <citation type="journal article" date="2002" name="Nature">
        <title>Genome sequence and comparative analysis of the model rodent malaria parasite Plasmodium yoelii yoelii.</title>
        <authorList>
            <person name="Carlton J.M."/>
            <person name="Angiuoli S.V."/>
            <person name="Suh B.B."/>
            <person name="Kooij T.W."/>
            <person name="Pertea M."/>
            <person name="Silva J.C."/>
            <person name="Ermolaeva M.D."/>
            <person name="Allen J.E."/>
            <person name="Selengut J.D."/>
            <person name="Koo H.L."/>
            <person name="Peterson J.D."/>
            <person name="Pop M."/>
            <person name="Kosack D.S."/>
            <person name="Shumway M.F."/>
            <person name="Bidwell S.L."/>
            <person name="Shallom S.J."/>
            <person name="van Aken S.E."/>
            <person name="Riedmuller S.B."/>
            <person name="Feldblyum T.V."/>
            <person name="Cho J.K."/>
            <person name="Quackenbush J."/>
            <person name="Sedegah M."/>
            <person name="Shoaibi A."/>
            <person name="Cummings L.M."/>
            <person name="Florens L."/>
            <person name="Yates J.R."/>
            <person name="Raine J.D."/>
            <person name="Sinden R.E."/>
            <person name="Harris M.A."/>
            <person name="Cunningham D.A."/>
            <person name="Preiser P.R."/>
            <person name="Bergman L.W."/>
            <person name="Vaidya A.B."/>
            <person name="van Lin L.H."/>
            <person name="Janse C.J."/>
            <person name="Waters A.P."/>
            <person name="Smith H.O."/>
            <person name="White O.R."/>
            <person name="Salzberg S.L."/>
            <person name="Venter J.C."/>
            <person name="Fraser C.M."/>
            <person name="Hoffman S.L."/>
            <person name="Gardner M.J."/>
            <person name="Carucci D.J."/>
        </authorList>
    </citation>
    <scope>NUCLEOTIDE SEQUENCE [LARGE SCALE GENOMIC DNA]</scope>
    <source>
        <strain evidence="1 2">17XNL</strain>
    </source>
</reference>
<proteinExistence type="predicted"/>
<gene>
    <name evidence="1" type="ORF">PY06268</name>
</gene>
<dbReference type="InParanoid" id="Q7RB80"/>
<comment type="caution">
    <text evidence="1">The sequence shown here is derived from an EMBL/GenBank/DDBJ whole genome shotgun (WGS) entry which is preliminary data.</text>
</comment>
<name>Q7RB80_PLAYO</name>
<evidence type="ECO:0000313" key="1">
    <source>
        <dbReference type="EMBL" id="EAA18450.1"/>
    </source>
</evidence>
<protein>
    <submittedName>
        <fullName evidence="1">Uncharacterized protein</fullName>
    </submittedName>
</protein>
<dbReference type="EMBL" id="AABL01002097">
    <property type="protein sequence ID" value="EAA18450.1"/>
    <property type="molecule type" value="Genomic_DNA"/>
</dbReference>
<keyword evidence="2" id="KW-1185">Reference proteome</keyword>
<accession>Q7RB80</accession>